<evidence type="ECO:0000256" key="1">
    <source>
        <dbReference type="ARBA" id="ARBA00005964"/>
    </source>
</evidence>
<protein>
    <recommendedName>
        <fullName evidence="3">Carboxylic ester hydrolase</fullName>
        <ecNumber evidence="3">3.1.1.-</ecNumber>
    </recommendedName>
</protein>
<dbReference type="PROSITE" id="PS51318">
    <property type="entry name" value="TAT"/>
    <property type="match status" value="1"/>
</dbReference>
<dbReference type="Proteomes" id="UP000292958">
    <property type="component" value="Unassembled WGS sequence"/>
</dbReference>
<gene>
    <name evidence="5" type="ORF">BDD14_3971</name>
</gene>
<dbReference type="InterPro" id="IPR006311">
    <property type="entry name" value="TAT_signal"/>
</dbReference>
<dbReference type="PANTHER" id="PTHR11559">
    <property type="entry name" value="CARBOXYLESTERASE"/>
    <property type="match status" value="1"/>
</dbReference>
<dbReference type="InterPro" id="IPR029058">
    <property type="entry name" value="AB_hydrolase_fold"/>
</dbReference>
<dbReference type="InterPro" id="IPR002018">
    <property type="entry name" value="CarbesteraseB"/>
</dbReference>
<organism evidence="5 6">
    <name type="scientific">Edaphobacter modestus</name>
    <dbReference type="NCBI Taxonomy" id="388466"/>
    <lineage>
        <taxon>Bacteria</taxon>
        <taxon>Pseudomonadati</taxon>
        <taxon>Acidobacteriota</taxon>
        <taxon>Terriglobia</taxon>
        <taxon>Terriglobales</taxon>
        <taxon>Acidobacteriaceae</taxon>
        <taxon>Edaphobacter</taxon>
    </lineage>
</organism>
<dbReference type="AlphaFoldDB" id="A0A4Q7YZ15"/>
<comment type="caution">
    <text evidence="5">The sequence shown here is derived from an EMBL/GenBank/DDBJ whole genome shotgun (WGS) entry which is preliminary data.</text>
</comment>
<dbReference type="Pfam" id="PF00135">
    <property type="entry name" value="COesterase"/>
    <property type="match status" value="1"/>
</dbReference>
<keyword evidence="6" id="KW-1185">Reference proteome</keyword>
<dbReference type="OrthoDB" id="9775851at2"/>
<sequence>MNSDKLNRREFLGGLAGVAAIPGTRVQQGSTATTVTESNASTIAETSSGKIRGYRHDGVFIFKGIPYGASTSGRNRFMAPQAPEPWSGVRNALQYGPVCYMQDLLFLESDHKNLARTDEDAFLLHRGSAVVVPGEDCLRLNVWTPEINGSHKRPVMVYMHGGGFQNGCGHDLLSYEGESLARNHDAVVVNHNHRLNAFGYLNLAGFGRNEFADSANCGLLDLVAVLHWVRDNILTFGGDPENVTIFGQSGGGGKVIALMAMPAAKGLFHRAIVQSGPYLSMLSPNYSHEIAEKVLQELAISSENLRELQDVEPRRLSVAAAEVMRRMPKSPASLHDNFGGTGWAPTVGGRILPTHPFDPSAPSVSADVPLMTGTNLNEFISGLDHSDAYAMTSDQVEAELRTSFGHDSAAILAAYRKEYPSAKPFALYATIAASRFRIPSVEQARRKAALRSAPAYSYLYSWRTPVLEDRVGTFHAAEISFVFDNAQICNHYSADRQDALTLSRQMGAAWVAFARTGDPNHKDLPHWPAYDDAKRATMIFDSPCRIKNDPEGEGLRLIAASRPSPAKS</sequence>
<feature type="domain" description="Carboxylesterase type B" evidence="4">
    <location>
        <begin position="41"/>
        <end position="549"/>
    </location>
</feature>
<evidence type="ECO:0000256" key="2">
    <source>
        <dbReference type="ARBA" id="ARBA00022801"/>
    </source>
</evidence>
<keyword evidence="2 3" id="KW-0378">Hydrolase</keyword>
<dbReference type="EC" id="3.1.1.-" evidence="3"/>
<dbReference type="InterPro" id="IPR050309">
    <property type="entry name" value="Type-B_Carboxylest/Lipase"/>
</dbReference>
<name>A0A4Q7YZ15_9BACT</name>
<dbReference type="GO" id="GO:0016787">
    <property type="term" value="F:hydrolase activity"/>
    <property type="evidence" value="ECO:0007669"/>
    <property type="project" value="UniProtKB-KW"/>
</dbReference>
<proteinExistence type="inferred from homology"/>
<dbReference type="InterPro" id="IPR019826">
    <property type="entry name" value="Carboxylesterase_B_AS"/>
</dbReference>
<accession>A0A4Q7YZ15</accession>
<evidence type="ECO:0000313" key="6">
    <source>
        <dbReference type="Proteomes" id="UP000292958"/>
    </source>
</evidence>
<dbReference type="EMBL" id="SHKW01000001">
    <property type="protein sequence ID" value="RZU42399.1"/>
    <property type="molecule type" value="Genomic_DNA"/>
</dbReference>
<evidence type="ECO:0000259" key="4">
    <source>
        <dbReference type="Pfam" id="PF00135"/>
    </source>
</evidence>
<dbReference type="Gene3D" id="3.40.50.1820">
    <property type="entry name" value="alpha/beta hydrolase"/>
    <property type="match status" value="1"/>
</dbReference>
<evidence type="ECO:0000256" key="3">
    <source>
        <dbReference type="RuleBase" id="RU361235"/>
    </source>
</evidence>
<reference evidence="5 6" key="1">
    <citation type="submission" date="2019-02" db="EMBL/GenBank/DDBJ databases">
        <title>Genomic Encyclopedia of Archaeal and Bacterial Type Strains, Phase II (KMG-II): from individual species to whole genera.</title>
        <authorList>
            <person name="Goeker M."/>
        </authorList>
    </citation>
    <scope>NUCLEOTIDE SEQUENCE [LARGE SCALE GENOMIC DNA]</scope>
    <source>
        <strain evidence="5 6">DSM 18101</strain>
    </source>
</reference>
<dbReference type="PROSITE" id="PS00122">
    <property type="entry name" value="CARBOXYLESTERASE_B_1"/>
    <property type="match status" value="1"/>
</dbReference>
<evidence type="ECO:0000313" key="5">
    <source>
        <dbReference type="EMBL" id="RZU42399.1"/>
    </source>
</evidence>
<comment type="similarity">
    <text evidence="1 3">Belongs to the type-B carboxylesterase/lipase family.</text>
</comment>
<dbReference type="RefSeq" id="WP_130420180.1">
    <property type="nucleotide sequence ID" value="NZ_SHKW01000001.1"/>
</dbReference>
<dbReference type="SUPFAM" id="SSF53474">
    <property type="entry name" value="alpha/beta-Hydrolases"/>
    <property type="match status" value="1"/>
</dbReference>